<dbReference type="InterPro" id="IPR003609">
    <property type="entry name" value="Pan_app"/>
</dbReference>
<evidence type="ECO:0000256" key="2">
    <source>
        <dbReference type="ARBA" id="ARBA00023180"/>
    </source>
</evidence>
<keyword evidence="7" id="KW-1185">Reference proteome</keyword>
<dbReference type="OrthoDB" id="4062651at2759"/>
<dbReference type="AlphaFoldDB" id="A0A5J5AZX0"/>
<evidence type="ECO:0000259" key="5">
    <source>
        <dbReference type="PROSITE" id="PS50948"/>
    </source>
</evidence>
<evidence type="ECO:0008006" key="8">
    <source>
        <dbReference type="Google" id="ProtNLM"/>
    </source>
</evidence>
<dbReference type="PANTHER" id="PTHR32444">
    <property type="entry name" value="BULB-TYPE LECTIN DOMAIN-CONTAINING PROTEIN"/>
    <property type="match status" value="1"/>
</dbReference>
<dbReference type="SUPFAM" id="SSF51110">
    <property type="entry name" value="alpha-D-mannose-specific plant lectins"/>
    <property type="match status" value="2"/>
</dbReference>
<sequence>MTNDPSATLDDFGNFVLREGDKILWQSSNDPTDTLLPSMKLGLFNLKSGKPQKQFLNSWISLEFPDAASQDYEIDGSGGMLFIFQSNDVGVSRATDTLRVGDQMRDYENLESSNKRFQLRFFNPGEFNERYLGIHHSNNVVWVANRDKPIRDTSGVLKINQDGNLLLSDQSGTSIILNIEQLAMSNNTSATLLDSGNLVLKSGGRIVWQSFDYPSDTWLPGMKLGLFDLNTKRPQRRFLTSWVSRMVPSPGAFTLGVNPNNTKELLVWQRGVLYWRSGNWKGSGSSEFPNLEVNLDMVDRLNCSHFLNENESYFTCSMNESDIYRISGLNMDSFGKIYAFSWTQHSSASSPLVSCDTEGYRSEGCATPEPSNCKAGDMFKLTAVDPLLDVYWRNDSLGISDCKEICRRNCSCNAYTSAFSDGMGCKFYTDTVYYYQEGAETFYIRNNTIVVNAHSLIGYIDGTHQCPNKFIQDVRGAGTAQINPDYQIWNTQDQALMTLLNATLSQTALSHVIGYSTSREAWLALERRFSASTRSNILQLKAALHNISKGKDSIDLYIQKIKQARDSLAFVSVLIEDENILIYVLNGLPQEYNAFKTSIRTRSKNITVVEVYTMLKIEKQTIEFVYKQNNTSPFLGAMMATNYRSNSSSNKGYSPFNSSGKGRGRAYNTRSDSSLTNPNYWYIDTGATNHITADLANLNFLVEYQGDDNITVTNGQALDISHSGQSSI</sequence>
<dbReference type="Pfam" id="PF01453">
    <property type="entry name" value="B_lectin"/>
    <property type="match status" value="2"/>
</dbReference>
<dbReference type="InterPro" id="IPR036426">
    <property type="entry name" value="Bulb-type_lectin_dom_sf"/>
</dbReference>
<dbReference type="PROSITE" id="PS50927">
    <property type="entry name" value="BULB_LECTIN"/>
    <property type="match status" value="1"/>
</dbReference>
<dbReference type="CDD" id="cd01098">
    <property type="entry name" value="PAN_AP_plant"/>
    <property type="match status" value="1"/>
</dbReference>
<organism evidence="6 7">
    <name type="scientific">Nyssa sinensis</name>
    <dbReference type="NCBI Taxonomy" id="561372"/>
    <lineage>
        <taxon>Eukaryota</taxon>
        <taxon>Viridiplantae</taxon>
        <taxon>Streptophyta</taxon>
        <taxon>Embryophyta</taxon>
        <taxon>Tracheophyta</taxon>
        <taxon>Spermatophyta</taxon>
        <taxon>Magnoliopsida</taxon>
        <taxon>eudicotyledons</taxon>
        <taxon>Gunneridae</taxon>
        <taxon>Pentapetalae</taxon>
        <taxon>asterids</taxon>
        <taxon>Cornales</taxon>
        <taxon>Nyssaceae</taxon>
        <taxon>Nyssa</taxon>
    </lineage>
</organism>
<evidence type="ECO:0000313" key="7">
    <source>
        <dbReference type="Proteomes" id="UP000325577"/>
    </source>
</evidence>
<keyword evidence="1" id="KW-0732">Signal</keyword>
<dbReference type="Pfam" id="PF14223">
    <property type="entry name" value="Retrotran_gag_2"/>
    <property type="match status" value="1"/>
</dbReference>
<evidence type="ECO:0000313" key="6">
    <source>
        <dbReference type="EMBL" id="KAA8535057.1"/>
    </source>
</evidence>
<reference evidence="6 7" key="1">
    <citation type="submission" date="2019-09" db="EMBL/GenBank/DDBJ databases">
        <title>A chromosome-level genome assembly of the Chinese tupelo Nyssa sinensis.</title>
        <authorList>
            <person name="Yang X."/>
            <person name="Kang M."/>
            <person name="Yang Y."/>
            <person name="Xiong H."/>
            <person name="Wang M."/>
            <person name="Zhang Z."/>
            <person name="Wang Z."/>
            <person name="Wu H."/>
            <person name="Ma T."/>
            <person name="Liu J."/>
            <person name="Xi Z."/>
        </authorList>
    </citation>
    <scope>NUCLEOTIDE SEQUENCE [LARGE SCALE GENOMIC DNA]</scope>
    <source>
        <strain evidence="6">J267</strain>
        <tissue evidence="6">Leaf</tissue>
    </source>
</reference>
<evidence type="ECO:0000259" key="4">
    <source>
        <dbReference type="PROSITE" id="PS50927"/>
    </source>
</evidence>
<name>A0A5J5AZX0_9ASTE</name>
<dbReference type="Pfam" id="PF08276">
    <property type="entry name" value="PAN_2"/>
    <property type="match status" value="1"/>
</dbReference>
<dbReference type="SMART" id="SM00108">
    <property type="entry name" value="B_lectin"/>
    <property type="match status" value="1"/>
</dbReference>
<accession>A0A5J5AZX0</accession>
<feature type="compositionally biased region" description="Polar residues" evidence="3">
    <location>
        <begin position="645"/>
        <end position="660"/>
    </location>
</feature>
<dbReference type="EMBL" id="CM018040">
    <property type="protein sequence ID" value="KAA8535057.1"/>
    <property type="molecule type" value="Genomic_DNA"/>
</dbReference>
<dbReference type="PROSITE" id="PS50948">
    <property type="entry name" value="PAN"/>
    <property type="match status" value="1"/>
</dbReference>
<dbReference type="PANTHER" id="PTHR32444:SF128">
    <property type="entry name" value="CURCULIN-LIKE (MANNOSE-BINDING) LECTIN FAMILY PROTEIN"/>
    <property type="match status" value="1"/>
</dbReference>
<feature type="region of interest" description="Disordered" evidence="3">
    <location>
        <begin position="645"/>
        <end position="671"/>
    </location>
</feature>
<dbReference type="InterPro" id="IPR001480">
    <property type="entry name" value="Bulb-type_lectin_dom"/>
</dbReference>
<gene>
    <name evidence="6" type="ORF">F0562_030060</name>
</gene>
<keyword evidence="2" id="KW-0325">Glycoprotein</keyword>
<evidence type="ECO:0000256" key="3">
    <source>
        <dbReference type="SAM" id="MobiDB-lite"/>
    </source>
</evidence>
<protein>
    <recommendedName>
        <fullName evidence="8">Bulb-type lectin domain-containing protein</fullName>
    </recommendedName>
</protein>
<feature type="domain" description="Bulb-type lectin" evidence="4">
    <location>
        <begin position="95"/>
        <end position="213"/>
    </location>
</feature>
<proteinExistence type="predicted"/>
<evidence type="ECO:0000256" key="1">
    <source>
        <dbReference type="ARBA" id="ARBA00022729"/>
    </source>
</evidence>
<dbReference type="Proteomes" id="UP000325577">
    <property type="component" value="Linkage Group LG17"/>
</dbReference>
<dbReference type="Gene3D" id="2.90.10.10">
    <property type="entry name" value="Bulb-type lectin domain"/>
    <property type="match status" value="1"/>
</dbReference>
<feature type="domain" description="Apple" evidence="5">
    <location>
        <begin position="373"/>
        <end position="447"/>
    </location>
</feature>
<dbReference type="CDD" id="cd00028">
    <property type="entry name" value="B_lectin"/>
    <property type="match status" value="1"/>
</dbReference>